<organism evidence="3 4">
    <name type="scientific">Whitefly-associated begomovirus 3</name>
    <dbReference type="NCBI Taxonomy" id="2169741"/>
    <lineage>
        <taxon>Viruses</taxon>
        <taxon>Monodnaviria</taxon>
        <taxon>Shotokuvirae</taxon>
        <taxon>Cressdnaviricota</taxon>
        <taxon>Repensiviricetes</taxon>
        <taxon>Geplafuvirales</taxon>
        <taxon>Geminiviridae</taxon>
        <taxon>Begomovirus</taxon>
        <taxon>Begomovirus bemisiatertii</taxon>
    </lineage>
</organism>
<dbReference type="EMBL" id="KT099127">
    <property type="protein sequence ID" value="ALK03455.1"/>
    <property type="molecule type" value="Genomic_DNA"/>
</dbReference>
<evidence type="ECO:0000256" key="2">
    <source>
        <dbReference type="ARBA" id="ARBA00022581"/>
    </source>
</evidence>
<keyword evidence="4" id="KW-1185">Reference proteome</keyword>
<dbReference type="KEGG" id="vg:37619765"/>
<dbReference type="InterPro" id="IPR002488">
    <property type="entry name" value="Gemini_C4"/>
</dbReference>
<dbReference type="Proteomes" id="UP000240761">
    <property type="component" value="Segment DNA A"/>
</dbReference>
<dbReference type="RefSeq" id="YP_009508337.1">
    <property type="nucleotide sequence ID" value="NC_038969.1"/>
</dbReference>
<dbReference type="GeneID" id="37619765"/>
<proteinExistence type="inferred from homology"/>
<reference evidence="3 4" key="1">
    <citation type="journal article" date="2015" name="Viruses">
        <title>Vector-Enabled Metagenomic (VEM) Surveys Using Whiteflies (Aleyrodidae) Reveal Novel Begomovirus Species in the New and OldWorlds.</title>
        <authorList>
            <person name="Rosario K."/>
            <person name="Seah Y.M."/>
            <person name="Marr C."/>
            <person name="Varsani A."/>
            <person name="Kraberger S."/>
            <person name="Stainton D."/>
            <person name="Moriones E."/>
            <person name="Polston J.E."/>
            <person name="Duffy S."/>
            <person name="Breitbart M."/>
        </authorList>
    </citation>
    <scope>NUCLEOTIDE SEQUENCE [LARGE SCALE GENOMIC DNA]</scope>
    <source>
        <strain evidence="3">GtSq10</strain>
    </source>
</reference>
<evidence type="ECO:0000313" key="4">
    <source>
        <dbReference type="Proteomes" id="UP000240761"/>
    </source>
</evidence>
<comment type="similarity">
    <text evidence="1">Belongs to the geminiviridae protein AC4/C4 family.</text>
</comment>
<keyword evidence="2" id="KW-0945">Host-virus interaction</keyword>
<dbReference type="Pfam" id="PF01492">
    <property type="entry name" value="Gemini_C4"/>
    <property type="match status" value="1"/>
</dbReference>
<accession>A0A0P0IBC5</accession>
<evidence type="ECO:0000256" key="1">
    <source>
        <dbReference type="ARBA" id="ARBA00008996"/>
    </source>
</evidence>
<sequence>MGNLIYTCSSNSKGDTNARINDSSIWCPQIGQNYSTQTYRVLDRAPTSSPTLRRRGTPLNGDCSRSTVEVLEAVSKQLMTQPPRR</sequence>
<evidence type="ECO:0000313" key="3">
    <source>
        <dbReference type="EMBL" id="ALK03455.1"/>
    </source>
</evidence>
<protein>
    <submittedName>
        <fullName evidence="3">AC4</fullName>
    </submittedName>
</protein>
<name>A0A0P0IBC5_9GEMI</name>